<sequence length="91" mass="10008">MQTPFRRFFADLLGRTQTLSVPPAGPRELLATSRLAIHPSLMVTHISISGLLRSTSGRRRPAFLQPSDLRLLVRSAVSLTRGTVVTATNRL</sequence>
<dbReference type="Proteomes" id="UP000784294">
    <property type="component" value="Unassembled WGS sequence"/>
</dbReference>
<protein>
    <submittedName>
        <fullName evidence="1">Uncharacterized protein</fullName>
    </submittedName>
</protein>
<dbReference type="AlphaFoldDB" id="A0A3S5CI48"/>
<accession>A0A3S5CI48</accession>
<gene>
    <name evidence="1" type="ORF">PXEA_LOCUS16735</name>
</gene>
<reference evidence="1" key="1">
    <citation type="submission" date="2018-11" db="EMBL/GenBank/DDBJ databases">
        <authorList>
            <consortium name="Pathogen Informatics"/>
        </authorList>
    </citation>
    <scope>NUCLEOTIDE SEQUENCE</scope>
</reference>
<organism evidence="1 2">
    <name type="scientific">Protopolystoma xenopodis</name>
    <dbReference type="NCBI Taxonomy" id="117903"/>
    <lineage>
        <taxon>Eukaryota</taxon>
        <taxon>Metazoa</taxon>
        <taxon>Spiralia</taxon>
        <taxon>Lophotrochozoa</taxon>
        <taxon>Platyhelminthes</taxon>
        <taxon>Monogenea</taxon>
        <taxon>Polyopisthocotylea</taxon>
        <taxon>Polystomatidea</taxon>
        <taxon>Polystomatidae</taxon>
        <taxon>Protopolystoma</taxon>
    </lineage>
</organism>
<evidence type="ECO:0000313" key="1">
    <source>
        <dbReference type="EMBL" id="VEL23295.1"/>
    </source>
</evidence>
<dbReference type="EMBL" id="CAAALY010061194">
    <property type="protein sequence ID" value="VEL23295.1"/>
    <property type="molecule type" value="Genomic_DNA"/>
</dbReference>
<comment type="caution">
    <text evidence="1">The sequence shown here is derived from an EMBL/GenBank/DDBJ whole genome shotgun (WGS) entry which is preliminary data.</text>
</comment>
<evidence type="ECO:0000313" key="2">
    <source>
        <dbReference type="Proteomes" id="UP000784294"/>
    </source>
</evidence>
<proteinExistence type="predicted"/>
<keyword evidence="2" id="KW-1185">Reference proteome</keyword>
<name>A0A3S5CI48_9PLAT</name>